<evidence type="ECO:0000313" key="2">
    <source>
        <dbReference type="Proteomes" id="UP001628156"/>
    </source>
</evidence>
<accession>A0ABQ0DBB8</accession>
<protein>
    <recommendedName>
        <fullName evidence="3">WD domain, G-beta repeat-containing protein</fullName>
    </recommendedName>
</protein>
<dbReference type="SUPFAM" id="SSF50978">
    <property type="entry name" value="WD40 repeat-like"/>
    <property type="match status" value="1"/>
</dbReference>
<dbReference type="SMART" id="SM00320">
    <property type="entry name" value="WD40"/>
    <property type="match status" value="3"/>
</dbReference>
<evidence type="ECO:0000313" key="1">
    <source>
        <dbReference type="EMBL" id="GAB1219992.1"/>
    </source>
</evidence>
<dbReference type="Gene3D" id="2.130.10.10">
    <property type="entry name" value="YVTN repeat-like/Quinoprotein amine dehydrogenase"/>
    <property type="match status" value="1"/>
</dbReference>
<dbReference type="InterPro" id="IPR015943">
    <property type="entry name" value="WD40/YVTN_repeat-like_dom_sf"/>
</dbReference>
<keyword evidence="2" id="KW-1185">Reference proteome</keyword>
<dbReference type="Proteomes" id="UP001628156">
    <property type="component" value="Unassembled WGS sequence"/>
</dbReference>
<gene>
    <name evidence="1" type="ORF">ENUP19_0047G0051</name>
</gene>
<comment type="caution">
    <text evidence="1">The sequence shown here is derived from an EMBL/GenBank/DDBJ whole genome shotgun (WGS) entry which is preliminary data.</text>
</comment>
<sequence>MEEEPQYRVLSEFPKITTQCKTPGKSLYFHVTNKISFIRWVGSLKLITCVEKPNGNEIEHILFYHQLSPAKLISIFDFSTSIRDLIVLNCTNKNKEDEKYQLAFITTRSLHLFYPVPISKIIHPSSNSIELPDSPTCLTAHPTYPLLLVGCIDGRILIINHSLQIVSVLKTHNAPLIKVICSKDVPHSFICCARGPSIVKMYSFLTNQLLNSLALHIFMTDICWNGNCESSMIVSDSFGYISVVGRRTAQPKSKKQATFQRAKLHRSGCNAVDGRDDLVFSGGDDGTAVMFDKTQFHLKRKKDGIKPTHVLVKVVQKTDGSTEILEDLDLEQNMENYVLTDDTTRVIDVKLNPEYFIIAIAVRKGVVVLKRYKSM</sequence>
<dbReference type="InterPro" id="IPR001680">
    <property type="entry name" value="WD40_rpt"/>
</dbReference>
<reference evidence="1 2" key="1">
    <citation type="journal article" date="2019" name="PLoS Negl. Trop. Dis.">
        <title>Whole genome sequencing of Entamoeba nuttalli reveals mammalian host-related molecular signatures and a novel octapeptide-repeat surface protein.</title>
        <authorList>
            <person name="Tanaka M."/>
            <person name="Makiuchi T."/>
            <person name="Komiyama T."/>
            <person name="Shiina T."/>
            <person name="Osaki K."/>
            <person name="Tachibana H."/>
        </authorList>
    </citation>
    <scope>NUCLEOTIDE SEQUENCE [LARGE SCALE GENOMIC DNA]</scope>
    <source>
        <strain evidence="1 2">P19-061405</strain>
    </source>
</reference>
<dbReference type="InterPro" id="IPR036322">
    <property type="entry name" value="WD40_repeat_dom_sf"/>
</dbReference>
<proteinExistence type="predicted"/>
<organism evidence="1 2">
    <name type="scientific">Entamoeba nuttalli</name>
    <dbReference type="NCBI Taxonomy" id="412467"/>
    <lineage>
        <taxon>Eukaryota</taxon>
        <taxon>Amoebozoa</taxon>
        <taxon>Evosea</taxon>
        <taxon>Archamoebae</taxon>
        <taxon>Mastigamoebida</taxon>
        <taxon>Entamoebidae</taxon>
        <taxon>Entamoeba</taxon>
    </lineage>
</organism>
<name>A0ABQ0DBB8_9EUKA</name>
<evidence type="ECO:0008006" key="3">
    <source>
        <dbReference type="Google" id="ProtNLM"/>
    </source>
</evidence>
<dbReference type="EMBL" id="BAAFRS010000047">
    <property type="protein sequence ID" value="GAB1219992.1"/>
    <property type="molecule type" value="Genomic_DNA"/>
</dbReference>